<gene>
    <name evidence="2" type="ORF">BA890_09540</name>
</gene>
<dbReference type="RefSeq" id="WP_020335597.1">
    <property type="nucleotide sequence ID" value="NZ_ATFJ01000037.1"/>
</dbReference>
<dbReference type="PANTHER" id="PTHR34595:SF7">
    <property type="entry name" value="SLL1039 PROTEIN"/>
    <property type="match status" value="1"/>
</dbReference>
<evidence type="ECO:0000313" key="3">
    <source>
        <dbReference type="Proteomes" id="UP000092741"/>
    </source>
</evidence>
<sequence length="314" mass="36665">MLSRVAERLFWSARYLERVENIVRLISVYDELLFDLPKDVRISWYNLIEISGSAQVFNKKYKDKNERNVVRFLLASEDNPCSMLSSLKMVRENIRTTRDVLPEEMWELINELDIYARKNLQKGINRGERYDYLNNVLEGCRKIIGLLSNAMSRDAAWSFIIMGRYLERADMNTRILDSAVSLKIKALPEEEVLLEQIIWPKVLKSQSAYQNYLRTMRCGIDGVNTTTFLLTDEDFPRSQAFCLKQIKSAAMYLPRHEEIILHIEQLLDTTYSIEHNESICQAFSDYLNDIQLALISLQAEIGETWFHFDHGEAA</sequence>
<protein>
    <recommendedName>
        <fullName evidence="1">DUF403 domain-containing protein</fullName>
    </recommendedName>
</protein>
<dbReference type="AlphaFoldDB" id="A0AAN0Y3E0"/>
<reference evidence="2 3" key="1">
    <citation type="submission" date="2016-07" db="EMBL/GenBank/DDBJ databases">
        <title>Developing Vibrio natriegens as a novel, fast-growing host for biotechnology.</title>
        <authorList>
            <person name="Weinstock M.T."/>
            <person name="Hesek E.D."/>
            <person name="Wilson C.M."/>
            <person name="Gibson D.G."/>
        </authorList>
    </citation>
    <scope>NUCLEOTIDE SEQUENCE [LARGE SCALE GENOMIC DNA]</scope>
    <source>
        <strain evidence="2 3">ATCC 14048</strain>
    </source>
</reference>
<dbReference type="InterPro" id="IPR051680">
    <property type="entry name" value="ATP-dep_Glu-Cys_Ligase-2"/>
</dbReference>
<dbReference type="PANTHER" id="PTHR34595">
    <property type="entry name" value="BLR5612 PROTEIN"/>
    <property type="match status" value="1"/>
</dbReference>
<evidence type="ECO:0000313" key="2">
    <source>
        <dbReference type="EMBL" id="ANQ12999.1"/>
    </source>
</evidence>
<proteinExistence type="predicted"/>
<dbReference type="Proteomes" id="UP000092741">
    <property type="component" value="Chromosome 1"/>
</dbReference>
<dbReference type="KEGG" id="vna:PN96_03745"/>
<keyword evidence="3" id="KW-1185">Reference proteome</keyword>
<evidence type="ECO:0000259" key="1">
    <source>
        <dbReference type="Pfam" id="PF04168"/>
    </source>
</evidence>
<dbReference type="EMBL" id="CP016345">
    <property type="protein sequence ID" value="ANQ12999.1"/>
    <property type="molecule type" value="Genomic_DNA"/>
</dbReference>
<name>A0AAN0Y3E0_VIBNA</name>
<organism evidence="2 3">
    <name type="scientific">Vibrio natriegens NBRC 15636 = ATCC 14048 = DSM 759</name>
    <dbReference type="NCBI Taxonomy" id="1219067"/>
    <lineage>
        <taxon>Bacteria</taxon>
        <taxon>Pseudomonadati</taxon>
        <taxon>Pseudomonadota</taxon>
        <taxon>Gammaproteobacteria</taxon>
        <taxon>Vibrionales</taxon>
        <taxon>Vibrionaceae</taxon>
        <taxon>Vibrio</taxon>
    </lineage>
</organism>
<accession>A0AAN0Y3E0</accession>
<dbReference type="GeneID" id="70911893"/>
<dbReference type="Pfam" id="PF04168">
    <property type="entry name" value="Alpha-E"/>
    <property type="match status" value="1"/>
</dbReference>
<feature type="domain" description="DUF403" evidence="1">
    <location>
        <begin position="1"/>
        <end position="306"/>
    </location>
</feature>
<dbReference type="InterPro" id="IPR007296">
    <property type="entry name" value="DUF403"/>
</dbReference>